<dbReference type="Proteomes" id="UP000199622">
    <property type="component" value="Unassembled WGS sequence"/>
</dbReference>
<name>A0A1H4VKK1_9PSEU</name>
<evidence type="ECO:0000313" key="1">
    <source>
        <dbReference type="EMBL" id="SEC81108.1"/>
    </source>
</evidence>
<dbReference type="AlphaFoldDB" id="A0A1H4VKK1"/>
<dbReference type="EMBL" id="FNSO01000004">
    <property type="protein sequence ID" value="SEC81108.1"/>
    <property type="molecule type" value="Genomic_DNA"/>
</dbReference>
<proteinExistence type="predicted"/>
<evidence type="ECO:0000313" key="2">
    <source>
        <dbReference type="Proteomes" id="UP000199622"/>
    </source>
</evidence>
<gene>
    <name evidence="1" type="ORF">SAMN04489727_5177</name>
</gene>
<organism evidence="1 2">
    <name type="scientific">Amycolatopsis tolypomycina</name>
    <dbReference type="NCBI Taxonomy" id="208445"/>
    <lineage>
        <taxon>Bacteria</taxon>
        <taxon>Bacillati</taxon>
        <taxon>Actinomycetota</taxon>
        <taxon>Actinomycetes</taxon>
        <taxon>Pseudonocardiales</taxon>
        <taxon>Pseudonocardiaceae</taxon>
        <taxon>Amycolatopsis</taxon>
    </lineage>
</organism>
<keyword evidence="2" id="KW-1185">Reference proteome</keyword>
<protein>
    <submittedName>
        <fullName evidence="1">Uncharacterized protein</fullName>
    </submittedName>
</protein>
<accession>A0A1H4VKK1</accession>
<reference evidence="2" key="1">
    <citation type="submission" date="2016-10" db="EMBL/GenBank/DDBJ databases">
        <authorList>
            <person name="Varghese N."/>
            <person name="Submissions S."/>
        </authorList>
    </citation>
    <scope>NUCLEOTIDE SEQUENCE [LARGE SCALE GENOMIC DNA]</scope>
    <source>
        <strain evidence="2">DSM 44544</strain>
    </source>
</reference>
<dbReference type="STRING" id="208445.SAMN04489727_5177"/>
<dbReference type="OrthoDB" id="4235926at2"/>
<dbReference type="RefSeq" id="WP_091311705.1">
    <property type="nucleotide sequence ID" value="NZ_FNSO01000004.1"/>
</dbReference>
<sequence length="242" mass="24466">MTVLVLADDGDSGAAAVASAVAARRGGSAVTVVSPRRLAVASRWVHTVAPDGTAATEIRLAGGGCVPCSPAAVLNRIDGVAPVRFARAGARDRDYAAMELHALFVSWLAGLPCPVVNPVNGNGSAASAALPYWLLAARRAGLPVVHIGRTVGTRAGHRAAPPAARTPAGSVLVAGRHTAGALARRFGDGCAEVARATGCPLLEFRFVREAGAVRLSAVDPRPGLHDPADVAVVAGYLVEVAS</sequence>